<name>A0A3M0BXP7_9PROT</name>
<proteinExistence type="predicted"/>
<evidence type="ECO:0000313" key="3">
    <source>
        <dbReference type="Proteomes" id="UP000271227"/>
    </source>
</evidence>
<comment type="caution">
    <text evidence="2">The sequence shown here is derived from an EMBL/GenBank/DDBJ whole genome shotgun (WGS) entry which is preliminary data.</text>
</comment>
<feature type="region of interest" description="Disordered" evidence="1">
    <location>
        <begin position="1"/>
        <end position="40"/>
    </location>
</feature>
<evidence type="ECO:0000313" key="2">
    <source>
        <dbReference type="EMBL" id="RMB01812.1"/>
    </source>
</evidence>
<protein>
    <submittedName>
        <fullName evidence="2">Uncharacterized protein</fullName>
    </submittedName>
</protein>
<accession>A0A3M0BXP7</accession>
<keyword evidence="3" id="KW-1185">Reference proteome</keyword>
<sequence length="40" mass="4394">MRRNPIHAALPAGKTDNGEQSPTPFPHMPFRPGGRGRKGR</sequence>
<dbReference type="AlphaFoldDB" id="A0A3M0BXP7"/>
<dbReference type="InParanoid" id="A0A3M0BXP7"/>
<dbReference type="EMBL" id="REFR01000015">
    <property type="protein sequence ID" value="RMB01812.1"/>
    <property type="molecule type" value="Genomic_DNA"/>
</dbReference>
<gene>
    <name evidence="2" type="ORF">BXY39_3319</name>
</gene>
<dbReference type="Proteomes" id="UP000271227">
    <property type="component" value="Unassembled WGS sequence"/>
</dbReference>
<organism evidence="2 3">
    <name type="scientific">Eilatimonas milleporae</name>
    <dbReference type="NCBI Taxonomy" id="911205"/>
    <lineage>
        <taxon>Bacteria</taxon>
        <taxon>Pseudomonadati</taxon>
        <taxon>Pseudomonadota</taxon>
        <taxon>Alphaproteobacteria</taxon>
        <taxon>Kordiimonadales</taxon>
        <taxon>Kordiimonadaceae</taxon>
        <taxon>Eilatimonas</taxon>
    </lineage>
</organism>
<reference evidence="2 3" key="1">
    <citation type="submission" date="2018-10" db="EMBL/GenBank/DDBJ databases">
        <title>Genomic Encyclopedia of Archaeal and Bacterial Type Strains, Phase II (KMG-II): from individual species to whole genera.</title>
        <authorList>
            <person name="Goeker M."/>
        </authorList>
    </citation>
    <scope>NUCLEOTIDE SEQUENCE [LARGE SCALE GENOMIC DNA]</scope>
    <source>
        <strain evidence="2 3">DSM 25217</strain>
    </source>
</reference>
<evidence type="ECO:0000256" key="1">
    <source>
        <dbReference type="SAM" id="MobiDB-lite"/>
    </source>
</evidence>